<name>A0A1B2DYN0_9BACL</name>
<dbReference type="RefSeq" id="WP_007131066.1">
    <property type="nucleotide sequence ID" value="NZ_CP016809.1"/>
</dbReference>
<feature type="domain" description="YhfM-like" evidence="2">
    <location>
        <begin position="56"/>
        <end position="142"/>
    </location>
</feature>
<feature type="signal peptide" evidence="1">
    <location>
        <begin position="1"/>
        <end position="18"/>
    </location>
</feature>
<dbReference type="KEGG" id="pib:BBD41_09790"/>
<evidence type="ECO:0000313" key="3">
    <source>
        <dbReference type="EMBL" id="ANY72856.1"/>
    </source>
</evidence>
<feature type="chain" id="PRO_5038617049" description="YhfM-like domain-containing protein" evidence="1">
    <location>
        <begin position="19"/>
        <end position="147"/>
    </location>
</feature>
<gene>
    <name evidence="3" type="ORF">BBD41_09790</name>
</gene>
<dbReference type="Pfam" id="PF26353">
    <property type="entry name" value="YhfM"/>
    <property type="match status" value="1"/>
</dbReference>
<evidence type="ECO:0000259" key="2">
    <source>
        <dbReference type="Pfam" id="PF26353"/>
    </source>
</evidence>
<dbReference type="EMBL" id="CP016809">
    <property type="protein sequence ID" value="ANY72856.1"/>
    <property type="molecule type" value="Genomic_DNA"/>
</dbReference>
<accession>A0A1B2DYN0</accession>
<proteinExistence type="predicted"/>
<keyword evidence="1" id="KW-0732">Signal</keyword>
<protein>
    <recommendedName>
        <fullName evidence="2">YhfM-like domain-containing protein</fullName>
    </recommendedName>
</protein>
<organism evidence="3">
    <name type="scientific">Paenibacillus ihbetae</name>
    <dbReference type="NCBI Taxonomy" id="1870820"/>
    <lineage>
        <taxon>Bacteria</taxon>
        <taxon>Bacillati</taxon>
        <taxon>Bacillota</taxon>
        <taxon>Bacilli</taxon>
        <taxon>Bacillales</taxon>
        <taxon>Paenibacillaceae</taxon>
        <taxon>Paenibacillus</taxon>
    </lineage>
</organism>
<sequence length="147" mass="16902">MKRLLTITILCITTVLMAGCEKETGWATMQLLDEQIAEIRISAFENWDEMNGDTLLSLKEAKDVSVFEEAIRTTRKQPDDAKRTEPNYDVMVVYAQQSPVHAIRLWLGEEGQESVFSYAFKDWGEDVYVVPSKYTDRMRELILSEGN</sequence>
<dbReference type="AlphaFoldDB" id="A0A1B2DYN0"/>
<evidence type="ECO:0000256" key="1">
    <source>
        <dbReference type="SAM" id="SignalP"/>
    </source>
</evidence>
<dbReference type="PROSITE" id="PS51257">
    <property type="entry name" value="PROKAR_LIPOPROTEIN"/>
    <property type="match status" value="1"/>
</dbReference>
<dbReference type="InterPro" id="IPR058780">
    <property type="entry name" value="YhfM-like_dom"/>
</dbReference>
<reference evidence="3" key="1">
    <citation type="submission" date="2016-08" db="EMBL/GenBank/DDBJ databases">
        <title>Complete Genome Seqeunce of Paenibacillus sp. nov. IHBB 9852 from high altitute lake of Indian trans-Himalayas.</title>
        <authorList>
            <person name="Kiran S."/>
            <person name="Swarnkar M.K."/>
            <person name="Rana A."/>
            <person name="Tewari R."/>
            <person name="Gulati A."/>
        </authorList>
    </citation>
    <scope>NUCLEOTIDE SEQUENCE [LARGE SCALE GENOMIC DNA]</scope>
    <source>
        <strain evidence="3">IHBB 9852</strain>
    </source>
</reference>